<gene>
    <name evidence="3" type="ORF">ACFR9T_10395</name>
</gene>
<dbReference type="PANTHER" id="PTHR43861">
    <property type="entry name" value="TRANS-ACONITATE 2-METHYLTRANSFERASE-RELATED"/>
    <property type="match status" value="1"/>
</dbReference>
<feature type="domain" description="Methyltransferase" evidence="2">
    <location>
        <begin position="39"/>
        <end position="133"/>
    </location>
</feature>
<proteinExistence type="predicted"/>
<keyword evidence="3" id="KW-0489">Methyltransferase</keyword>
<dbReference type="GO" id="GO:0008168">
    <property type="term" value="F:methyltransferase activity"/>
    <property type="evidence" value="ECO:0007669"/>
    <property type="project" value="UniProtKB-KW"/>
</dbReference>
<evidence type="ECO:0000256" key="1">
    <source>
        <dbReference type="ARBA" id="ARBA00022679"/>
    </source>
</evidence>
<keyword evidence="1 3" id="KW-0808">Transferase</keyword>
<evidence type="ECO:0000259" key="2">
    <source>
        <dbReference type="Pfam" id="PF13649"/>
    </source>
</evidence>
<evidence type="ECO:0000313" key="4">
    <source>
        <dbReference type="Proteomes" id="UP001597185"/>
    </source>
</evidence>
<dbReference type="RefSeq" id="WP_256418247.1">
    <property type="nucleotide sequence ID" value="NZ_JANHDL010000005.1"/>
</dbReference>
<keyword evidence="4" id="KW-1185">Reference proteome</keyword>
<evidence type="ECO:0000313" key="3">
    <source>
        <dbReference type="EMBL" id="MFD1570991.1"/>
    </source>
</evidence>
<dbReference type="Gene3D" id="3.40.50.150">
    <property type="entry name" value="Vaccinia Virus protein VP39"/>
    <property type="match status" value="1"/>
</dbReference>
<dbReference type="CDD" id="cd02440">
    <property type="entry name" value="AdoMet_MTases"/>
    <property type="match status" value="1"/>
</dbReference>
<dbReference type="EMBL" id="JBHUDB010000006">
    <property type="protein sequence ID" value="MFD1570991.1"/>
    <property type="molecule type" value="Genomic_DNA"/>
</dbReference>
<dbReference type="GO" id="GO:0032259">
    <property type="term" value="P:methylation"/>
    <property type="evidence" value="ECO:0007669"/>
    <property type="project" value="UniProtKB-KW"/>
</dbReference>
<accession>A0ABD6C0Y3</accession>
<reference evidence="3 4" key="1">
    <citation type="journal article" date="2019" name="Int. J. Syst. Evol. Microbiol.">
        <title>The Global Catalogue of Microorganisms (GCM) 10K type strain sequencing project: providing services to taxonomists for standard genome sequencing and annotation.</title>
        <authorList>
            <consortium name="The Broad Institute Genomics Platform"/>
            <consortium name="The Broad Institute Genome Sequencing Center for Infectious Disease"/>
            <person name="Wu L."/>
            <person name="Ma J."/>
        </authorList>
    </citation>
    <scope>NUCLEOTIDE SEQUENCE [LARGE SCALE GENOMIC DNA]</scope>
    <source>
        <strain evidence="3 4">CGMCC 1.12689</strain>
    </source>
</reference>
<organism evidence="3 4">
    <name type="scientific">Halorubrum laminariae</name>
    <dbReference type="NCBI Taxonomy" id="1433523"/>
    <lineage>
        <taxon>Archaea</taxon>
        <taxon>Methanobacteriati</taxon>
        <taxon>Methanobacteriota</taxon>
        <taxon>Stenosarchaea group</taxon>
        <taxon>Halobacteria</taxon>
        <taxon>Halobacteriales</taxon>
        <taxon>Haloferacaceae</taxon>
        <taxon>Halorubrum</taxon>
    </lineage>
</organism>
<name>A0ABD6C0Y3_9EURY</name>
<protein>
    <submittedName>
        <fullName evidence="3">Class I SAM-dependent methyltransferase</fullName>
        <ecNumber evidence="3">2.1.1.-</ecNumber>
    </submittedName>
</protein>
<dbReference type="Proteomes" id="UP001597185">
    <property type="component" value="Unassembled WGS sequence"/>
</dbReference>
<sequence>MDRFQNTGQPDWDWWSRLWPTPGDTLRRLGLEQGDSTVEIGCGNGYFALPAARIVDPAPVYAVDVDAGLLDELSALAEKQDIETVVPICGDARDLDSHLPEPVDVALLANAFHGIDERDAFLAAVADALAPDGRFVVVNWRAWPRAETTVGGEPRGPPTDLRIGPDETRTAVESATDLRLVREIDLPPYHYGLVFERVE</sequence>
<dbReference type="EC" id="2.1.1.-" evidence="3"/>
<dbReference type="SUPFAM" id="SSF53335">
    <property type="entry name" value="S-adenosyl-L-methionine-dependent methyltransferases"/>
    <property type="match status" value="1"/>
</dbReference>
<dbReference type="Pfam" id="PF13649">
    <property type="entry name" value="Methyltransf_25"/>
    <property type="match status" value="1"/>
</dbReference>
<dbReference type="AlphaFoldDB" id="A0ABD6C0Y3"/>
<dbReference type="InterPro" id="IPR029063">
    <property type="entry name" value="SAM-dependent_MTases_sf"/>
</dbReference>
<comment type="caution">
    <text evidence="3">The sequence shown here is derived from an EMBL/GenBank/DDBJ whole genome shotgun (WGS) entry which is preliminary data.</text>
</comment>
<dbReference type="InterPro" id="IPR041698">
    <property type="entry name" value="Methyltransf_25"/>
</dbReference>